<keyword evidence="12" id="KW-1185">Reference proteome</keyword>
<dbReference type="SUPFAM" id="SSF52540">
    <property type="entry name" value="P-loop containing nucleoside triphosphate hydrolases"/>
    <property type="match status" value="1"/>
</dbReference>
<dbReference type="PROSITE" id="PS00211">
    <property type="entry name" value="ABC_TRANSPORTER_1"/>
    <property type="match status" value="1"/>
</dbReference>
<name>G7H6X3_9ACTN</name>
<evidence type="ECO:0000256" key="6">
    <source>
        <dbReference type="ARBA" id="ARBA00022967"/>
    </source>
</evidence>
<gene>
    <name evidence="11" type="ORF">GOARA_078_00470</name>
</gene>
<keyword evidence="2" id="KW-0813">Transport</keyword>
<dbReference type="InterPro" id="IPR003593">
    <property type="entry name" value="AAA+_ATPase"/>
</dbReference>
<comment type="similarity">
    <text evidence="9">Belongs to the ABC transporter superfamily. Drug exporter-1 (DrugE1) (TC 3.A.1.105) family.</text>
</comment>
<keyword evidence="3" id="KW-1003">Cell membrane</keyword>
<dbReference type="GO" id="GO:0055085">
    <property type="term" value="P:transmembrane transport"/>
    <property type="evidence" value="ECO:0007669"/>
    <property type="project" value="UniProtKB-ARBA"/>
</dbReference>
<sequence length="326" mass="34789">MTETLSDIAIEAVDLVKRFGDFTAVDGISFQVPRGTVLGLLGPNGAGKTTTVRMMTTLSEPTSGTARVAGDDVVTHPDEVRRSMGLTGQAATVDEILTGRENIQMIGGLYGIGRKVLAARGDELLEQFSLTDAADKPVKDYSGGMRRRLDLAVSLLAAPPVLFLDEPTTGLDPRSRTELWDVLRDLVNNGTTLLLTTQYLEEADQLADDIVVVDHGRIIEHGTALQLKERAGAASLVLTVSHADDLTAAADVLRRSGKEVFVEPNARRVTTAADGLGDLTTAAGWLDESGIAIDDLGLARPSLDDVFLSLTGHRTESEENEQETAV</sequence>
<dbReference type="GO" id="GO:1900753">
    <property type="term" value="P:doxorubicin transport"/>
    <property type="evidence" value="ECO:0007669"/>
    <property type="project" value="InterPro"/>
</dbReference>
<evidence type="ECO:0000256" key="9">
    <source>
        <dbReference type="ARBA" id="ARBA00049985"/>
    </source>
</evidence>
<evidence type="ECO:0000256" key="7">
    <source>
        <dbReference type="ARBA" id="ARBA00023136"/>
    </source>
</evidence>
<dbReference type="SMART" id="SM00382">
    <property type="entry name" value="AAA"/>
    <property type="match status" value="1"/>
</dbReference>
<dbReference type="NCBIfam" id="TIGR01188">
    <property type="entry name" value="drrA"/>
    <property type="match status" value="1"/>
</dbReference>
<dbReference type="GO" id="GO:0005886">
    <property type="term" value="C:plasma membrane"/>
    <property type="evidence" value="ECO:0007669"/>
    <property type="project" value="UniProtKB-SubCell"/>
</dbReference>
<keyword evidence="4" id="KW-0547">Nucleotide-binding</keyword>
<dbReference type="InterPro" id="IPR027417">
    <property type="entry name" value="P-loop_NTPase"/>
</dbReference>
<dbReference type="InterPro" id="IPR017871">
    <property type="entry name" value="ABC_transporter-like_CS"/>
</dbReference>
<dbReference type="AlphaFoldDB" id="G7H6X3"/>
<dbReference type="GO" id="GO:0043215">
    <property type="term" value="P:daunorubicin transport"/>
    <property type="evidence" value="ECO:0007669"/>
    <property type="project" value="InterPro"/>
</dbReference>
<dbReference type="GO" id="GO:0005524">
    <property type="term" value="F:ATP binding"/>
    <property type="evidence" value="ECO:0007669"/>
    <property type="project" value="UniProtKB-KW"/>
</dbReference>
<evidence type="ECO:0000256" key="8">
    <source>
        <dbReference type="ARBA" id="ARBA00023251"/>
    </source>
</evidence>
<dbReference type="EMBL" id="BAEE01000078">
    <property type="protein sequence ID" value="GAB11598.1"/>
    <property type="molecule type" value="Genomic_DNA"/>
</dbReference>
<proteinExistence type="inferred from homology"/>
<dbReference type="Proteomes" id="UP000035088">
    <property type="component" value="Unassembled WGS sequence"/>
</dbReference>
<keyword evidence="6" id="KW-1278">Translocase</keyword>
<feature type="domain" description="ABC transporter" evidence="10">
    <location>
        <begin position="10"/>
        <end position="240"/>
    </location>
</feature>
<dbReference type="PROSITE" id="PS50893">
    <property type="entry name" value="ABC_TRANSPORTER_2"/>
    <property type="match status" value="1"/>
</dbReference>
<evidence type="ECO:0000259" key="10">
    <source>
        <dbReference type="PROSITE" id="PS50893"/>
    </source>
</evidence>
<dbReference type="Pfam" id="PF00005">
    <property type="entry name" value="ABC_tran"/>
    <property type="match status" value="1"/>
</dbReference>
<comment type="caution">
    <text evidence="11">The sequence shown here is derived from an EMBL/GenBank/DDBJ whole genome shotgun (WGS) entry which is preliminary data.</text>
</comment>
<dbReference type="STRING" id="1073574.GOARA_078_00470"/>
<organism evidence="11 12">
    <name type="scientific">Gordonia araii NBRC 100433</name>
    <dbReference type="NCBI Taxonomy" id="1073574"/>
    <lineage>
        <taxon>Bacteria</taxon>
        <taxon>Bacillati</taxon>
        <taxon>Actinomycetota</taxon>
        <taxon>Actinomycetes</taxon>
        <taxon>Mycobacteriales</taxon>
        <taxon>Gordoniaceae</taxon>
        <taxon>Gordonia</taxon>
    </lineage>
</organism>
<evidence type="ECO:0000256" key="3">
    <source>
        <dbReference type="ARBA" id="ARBA00022475"/>
    </source>
</evidence>
<evidence type="ECO:0000313" key="12">
    <source>
        <dbReference type="Proteomes" id="UP000035088"/>
    </source>
</evidence>
<evidence type="ECO:0000256" key="5">
    <source>
        <dbReference type="ARBA" id="ARBA00022840"/>
    </source>
</evidence>
<keyword evidence="5 11" id="KW-0067">ATP-binding</keyword>
<evidence type="ECO:0000256" key="1">
    <source>
        <dbReference type="ARBA" id="ARBA00004413"/>
    </source>
</evidence>
<dbReference type="Gene3D" id="3.40.50.300">
    <property type="entry name" value="P-loop containing nucleotide triphosphate hydrolases"/>
    <property type="match status" value="1"/>
</dbReference>
<evidence type="ECO:0000256" key="4">
    <source>
        <dbReference type="ARBA" id="ARBA00022741"/>
    </source>
</evidence>
<dbReference type="GO" id="GO:0016887">
    <property type="term" value="F:ATP hydrolysis activity"/>
    <property type="evidence" value="ECO:0007669"/>
    <property type="project" value="InterPro"/>
</dbReference>
<evidence type="ECO:0000313" key="11">
    <source>
        <dbReference type="EMBL" id="GAB11598.1"/>
    </source>
</evidence>
<evidence type="ECO:0000256" key="2">
    <source>
        <dbReference type="ARBA" id="ARBA00022448"/>
    </source>
</evidence>
<dbReference type="InterPro" id="IPR003439">
    <property type="entry name" value="ABC_transporter-like_ATP-bd"/>
</dbReference>
<dbReference type="InterPro" id="IPR005894">
    <property type="entry name" value="DrrA"/>
</dbReference>
<dbReference type="FunFam" id="3.40.50.300:FF:000589">
    <property type="entry name" value="ABC transporter, ATP-binding subunit"/>
    <property type="match status" value="1"/>
</dbReference>
<dbReference type="InterPro" id="IPR050763">
    <property type="entry name" value="ABC_transporter_ATP-binding"/>
</dbReference>
<keyword evidence="7" id="KW-0472">Membrane</keyword>
<protein>
    <submittedName>
        <fullName evidence="11">Putative ABC transporter ATP-binding protein</fullName>
    </submittedName>
</protein>
<keyword evidence="8" id="KW-0046">Antibiotic resistance</keyword>
<reference evidence="11 12" key="1">
    <citation type="submission" date="2011-11" db="EMBL/GenBank/DDBJ databases">
        <title>Whole genome shotgun sequence of Gordonia araii NBRC 100433.</title>
        <authorList>
            <person name="Yoshida Y."/>
            <person name="Hosoyama A."/>
            <person name="Tsuchikane K."/>
            <person name="Katsumata H."/>
            <person name="Yamazaki S."/>
            <person name="Fujita N."/>
        </authorList>
    </citation>
    <scope>NUCLEOTIDE SEQUENCE [LARGE SCALE GENOMIC DNA]</scope>
    <source>
        <strain evidence="11 12">NBRC 100433</strain>
    </source>
</reference>
<dbReference type="OrthoDB" id="9804819at2"/>
<accession>G7H6X3</accession>
<dbReference type="GO" id="GO:0046677">
    <property type="term" value="P:response to antibiotic"/>
    <property type="evidence" value="ECO:0007669"/>
    <property type="project" value="UniProtKB-KW"/>
</dbReference>
<dbReference type="RefSeq" id="WP_007323673.1">
    <property type="nucleotide sequence ID" value="NZ_BAEE01000078.1"/>
</dbReference>
<comment type="subcellular location">
    <subcellularLocation>
        <location evidence="1">Cell membrane</location>
        <topology evidence="1">Peripheral membrane protein</topology>
        <orientation evidence="1">Cytoplasmic side</orientation>
    </subcellularLocation>
</comment>
<dbReference type="PANTHER" id="PTHR42711:SF19">
    <property type="entry name" value="DOXORUBICIN RESISTANCE ATP-BINDING PROTEIN DRRA"/>
    <property type="match status" value="1"/>
</dbReference>
<dbReference type="PANTHER" id="PTHR42711">
    <property type="entry name" value="ABC TRANSPORTER ATP-BINDING PROTEIN"/>
    <property type="match status" value="1"/>
</dbReference>